<organism evidence="2 3">
    <name type="scientific">Cyphomyrmex costatus</name>
    <dbReference type="NCBI Taxonomy" id="456900"/>
    <lineage>
        <taxon>Eukaryota</taxon>
        <taxon>Metazoa</taxon>
        <taxon>Ecdysozoa</taxon>
        <taxon>Arthropoda</taxon>
        <taxon>Hexapoda</taxon>
        <taxon>Insecta</taxon>
        <taxon>Pterygota</taxon>
        <taxon>Neoptera</taxon>
        <taxon>Endopterygota</taxon>
        <taxon>Hymenoptera</taxon>
        <taxon>Apocrita</taxon>
        <taxon>Aculeata</taxon>
        <taxon>Formicoidea</taxon>
        <taxon>Formicidae</taxon>
        <taxon>Myrmicinae</taxon>
        <taxon>Cyphomyrmex</taxon>
    </lineage>
</organism>
<accession>A0A195C380</accession>
<reference evidence="2 3" key="1">
    <citation type="submission" date="2016-03" db="EMBL/GenBank/DDBJ databases">
        <title>Cyphomyrmex costatus WGS genome.</title>
        <authorList>
            <person name="Nygaard S."/>
            <person name="Hu H."/>
            <person name="Boomsma J."/>
            <person name="Zhang G."/>
        </authorList>
    </citation>
    <scope>NUCLEOTIDE SEQUENCE [LARGE SCALE GENOMIC DNA]</scope>
    <source>
        <strain evidence="2">MS0001</strain>
        <tissue evidence="2">Whole body</tissue>
    </source>
</reference>
<evidence type="ECO:0000256" key="1">
    <source>
        <dbReference type="ARBA" id="ARBA00023284"/>
    </source>
</evidence>
<name>A0A195C380_9HYME</name>
<proteinExistence type="predicted"/>
<evidence type="ECO:0000313" key="3">
    <source>
        <dbReference type="Proteomes" id="UP000078542"/>
    </source>
</evidence>
<dbReference type="EMBL" id="KQ978350">
    <property type="protein sequence ID" value="KYM94651.1"/>
    <property type="molecule type" value="Genomic_DNA"/>
</dbReference>
<dbReference type="STRING" id="456900.A0A195C380"/>
<dbReference type="InterPro" id="IPR011893">
    <property type="entry name" value="Selenoprotein_Rdx-typ"/>
</dbReference>
<keyword evidence="1" id="KW-0676">Redox-active center</keyword>
<dbReference type="Gene3D" id="3.40.30.10">
    <property type="entry name" value="Glutaredoxin"/>
    <property type="match status" value="1"/>
</dbReference>
<protein>
    <submittedName>
        <fullName evidence="2">Protein C17orf37 like protein</fullName>
    </submittedName>
</protein>
<sequence length="270" mass="29077">MPLPASSGGLNLRGTIVNHAAIPRYVAGRWRCVIGVNLGESEINLRQSNSRVQISIPNVLIRGNYPGSRDHLKCFRDAPIIRVFPRDENAIGGGGGGGREEGGLPDRCGSCVSRSLFQDGAVLSHRAGIPARRSNGLARAGRAAEREISAQAEVINHLAAAEAAATQKQKRGSCGHKTHFLELAKEIKKSVPNATISGTVGRQGKFQTEHETYNQNCTSFEVQVNDELVHSKLQTLAFPDFGEVADMIKDVSAGKPVKKIVHQTEDCILL</sequence>
<dbReference type="AlphaFoldDB" id="A0A195C380"/>
<dbReference type="SUPFAM" id="SSF52833">
    <property type="entry name" value="Thioredoxin-like"/>
    <property type="match status" value="1"/>
</dbReference>
<keyword evidence="3" id="KW-1185">Reference proteome</keyword>
<dbReference type="NCBIfam" id="TIGR02174">
    <property type="entry name" value="CXXU_selWTH"/>
    <property type="match status" value="1"/>
</dbReference>
<gene>
    <name evidence="2" type="ORF">ALC62_14631</name>
</gene>
<dbReference type="InterPro" id="IPR036249">
    <property type="entry name" value="Thioredoxin-like_sf"/>
</dbReference>
<dbReference type="Proteomes" id="UP000078542">
    <property type="component" value="Unassembled WGS sequence"/>
</dbReference>
<evidence type="ECO:0000313" key="2">
    <source>
        <dbReference type="EMBL" id="KYM94651.1"/>
    </source>
</evidence>
<dbReference type="Pfam" id="PF10262">
    <property type="entry name" value="Rdx"/>
    <property type="match status" value="1"/>
</dbReference>